<dbReference type="Pfam" id="PF21983">
    <property type="entry name" value="NikA-like"/>
    <property type="match status" value="1"/>
</dbReference>
<reference evidence="1 2" key="1">
    <citation type="submission" date="2014-10" db="EMBL/GenBank/DDBJ databases">
        <title>Kaistella solincola genome.</title>
        <authorList>
            <person name="Newman J.D."/>
        </authorList>
    </citation>
    <scope>NUCLEOTIDE SEQUENCE [LARGE SCALE GENOMIC DNA]</scope>
    <source>
        <strain evidence="1 2">DSM 22468</strain>
    </source>
</reference>
<dbReference type="EMBL" id="JSYK01000002">
    <property type="protein sequence ID" value="KIA84173.1"/>
    <property type="molecule type" value="Genomic_DNA"/>
</dbReference>
<protein>
    <submittedName>
        <fullName evidence="1">Special sigma factor</fullName>
    </submittedName>
</protein>
<organism evidence="1 2">
    <name type="scientific">Kaistella solincola</name>
    <dbReference type="NCBI Taxonomy" id="510955"/>
    <lineage>
        <taxon>Bacteria</taxon>
        <taxon>Pseudomonadati</taxon>
        <taxon>Bacteroidota</taxon>
        <taxon>Flavobacteriia</taxon>
        <taxon>Flavobacteriales</taxon>
        <taxon>Weeksellaceae</taxon>
        <taxon>Chryseobacterium group</taxon>
        <taxon>Kaistella</taxon>
    </lineage>
</organism>
<comment type="caution">
    <text evidence="1">The sequence shown here is derived from an EMBL/GenBank/DDBJ whole genome shotgun (WGS) entry which is preliminary data.</text>
</comment>
<keyword evidence="2" id="KW-1185">Reference proteome</keyword>
<gene>
    <name evidence="1" type="ORF">OA84_01070</name>
</gene>
<evidence type="ECO:0000313" key="1">
    <source>
        <dbReference type="EMBL" id="KIA84173.1"/>
    </source>
</evidence>
<proteinExistence type="predicted"/>
<evidence type="ECO:0000313" key="2">
    <source>
        <dbReference type="Proteomes" id="UP000031275"/>
    </source>
</evidence>
<accession>A0ABR4ZSE2</accession>
<dbReference type="InterPro" id="IPR053842">
    <property type="entry name" value="NikA-like"/>
</dbReference>
<dbReference type="Proteomes" id="UP000031275">
    <property type="component" value="Unassembled WGS sequence"/>
</dbReference>
<name>A0ABR4ZSE2_9FLAO</name>
<dbReference type="RefSeq" id="WP_039341140.1">
    <property type="nucleotide sequence ID" value="NZ_JSYK01000002.1"/>
</dbReference>
<sequence length="157" mass="18757">MENDPLKQFAEQIFKDLEKKKAIANRKKYFQEIGRKGGLKKKTSGQFTKVVSTRLTEKEYEEASQKAARLNLTLSKYSRYVITEKELRIKEFETDKILLEYGNHFIRIKNLLRHREFSKLDHTSQILKSVEKVTQLIYKYLYSKKNLTTEENFHDDE</sequence>